<gene>
    <name evidence="1" type="ORF">GCM10009789_41460</name>
</gene>
<organism evidence="1 2">
    <name type="scientific">Kribbella sancticallisti</name>
    <dbReference type="NCBI Taxonomy" id="460087"/>
    <lineage>
        <taxon>Bacteria</taxon>
        <taxon>Bacillati</taxon>
        <taxon>Actinomycetota</taxon>
        <taxon>Actinomycetes</taxon>
        <taxon>Propionibacteriales</taxon>
        <taxon>Kribbellaceae</taxon>
        <taxon>Kribbella</taxon>
    </lineage>
</organism>
<name>A0ABN2DS18_9ACTN</name>
<comment type="caution">
    <text evidence="1">The sequence shown here is derived from an EMBL/GenBank/DDBJ whole genome shotgun (WGS) entry which is preliminary data.</text>
</comment>
<accession>A0ABN2DS18</accession>
<evidence type="ECO:0000313" key="2">
    <source>
        <dbReference type="Proteomes" id="UP001500393"/>
    </source>
</evidence>
<keyword evidence="2" id="KW-1185">Reference proteome</keyword>
<dbReference type="Proteomes" id="UP001500393">
    <property type="component" value="Unassembled WGS sequence"/>
</dbReference>
<protein>
    <submittedName>
        <fullName evidence="1">Uncharacterized protein</fullName>
    </submittedName>
</protein>
<sequence length="122" mass="12725">MLEGAVDASAVSVTRVDALGAGQRYGVHQECAADALTVVAGAHRDQSEMCLDVAVALQVGETPDLAVDQRDDAVAVLGLVARQVHGRVRISAPVLVTRRVCSNCAVRDLSLVVAVQPSSHRS</sequence>
<proteinExistence type="predicted"/>
<evidence type="ECO:0000313" key="1">
    <source>
        <dbReference type="EMBL" id="GAA1583357.1"/>
    </source>
</evidence>
<reference evidence="1 2" key="1">
    <citation type="journal article" date="2019" name="Int. J. Syst. Evol. Microbiol.">
        <title>The Global Catalogue of Microorganisms (GCM) 10K type strain sequencing project: providing services to taxonomists for standard genome sequencing and annotation.</title>
        <authorList>
            <consortium name="The Broad Institute Genomics Platform"/>
            <consortium name="The Broad Institute Genome Sequencing Center for Infectious Disease"/>
            <person name="Wu L."/>
            <person name="Ma J."/>
        </authorList>
    </citation>
    <scope>NUCLEOTIDE SEQUENCE [LARGE SCALE GENOMIC DNA]</scope>
    <source>
        <strain evidence="1 2">JCM 14969</strain>
    </source>
</reference>
<dbReference type="EMBL" id="BAAAOS010000025">
    <property type="protein sequence ID" value="GAA1583357.1"/>
    <property type="molecule type" value="Genomic_DNA"/>
</dbReference>